<sequence>MRNPLLLKNFAAGADIAPFRIVKFSTTDDLVVQAAAATDALLGVVELGAATGERVDVITHGIAEVEYGGTVTRGALLTSDTSGRAVAAAPATGVNNRIIGIAGVSGVSGDVGSVILYPGSIQGA</sequence>
<accession>A0A8K1ZXF1</accession>
<gene>
    <name evidence="1" type="ORF">GS597_09195</name>
</gene>
<proteinExistence type="predicted"/>
<dbReference type="Proteomes" id="UP000607397">
    <property type="component" value="Unassembled WGS sequence"/>
</dbReference>
<dbReference type="RefSeq" id="WP_161825156.1">
    <property type="nucleotide sequence ID" value="NZ_WVIC01000015.1"/>
</dbReference>
<evidence type="ECO:0000313" key="1">
    <source>
        <dbReference type="EMBL" id="NCJ06678.1"/>
    </source>
</evidence>
<keyword evidence="2" id="KW-1185">Reference proteome</keyword>
<dbReference type="InterPro" id="IPR011231">
    <property type="entry name" value="Phage_VT1-Sakai_H0018"/>
</dbReference>
<reference evidence="1" key="1">
    <citation type="submission" date="2019-12" db="EMBL/GenBank/DDBJ databases">
        <title>High-Quality draft genome sequences of three cyanobacteria isolated from the limestone walls of the Old Cathedral of Coimbra.</title>
        <authorList>
            <person name="Tiago I."/>
            <person name="Soares F."/>
            <person name="Portugal A."/>
        </authorList>
    </citation>
    <scope>NUCLEOTIDE SEQUENCE [LARGE SCALE GENOMIC DNA]</scope>
    <source>
        <strain evidence="1">C</strain>
    </source>
</reference>
<organism evidence="1 2">
    <name type="scientific">Petrachloros mirabilis ULC683</name>
    <dbReference type="NCBI Taxonomy" id="2781853"/>
    <lineage>
        <taxon>Bacteria</taxon>
        <taxon>Bacillati</taxon>
        <taxon>Cyanobacteriota</taxon>
        <taxon>Cyanophyceae</taxon>
        <taxon>Synechococcales</taxon>
        <taxon>Petrachlorosaceae</taxon>
        <taxon>Petrachloros</taxon>
        <taxon>Petrachloros mirabilis</taxon>
    </lineage>
</organism>
<protein>
    <submittedName>
        <fullName evidence="1">DUF2190 family protein</fullName>
    </submittedName>
</protein>
<dbReference type="Pfam" id="PF09956">
    <property type="entry name" value="Phage_cement_2"/>
    <property type="match status" value="1"/>
</dbReference>
<name>A0A8K1ZXF1_9CYAN</name>
<comment type="caution">
    <text evidence="1">The sequence shown here is derived from an EMBL/GenBank/DDBJ whole genome shotgun (WGS) entry which is preliminary data.</text>
</comment>
<evidence type="ECO:0000313" key="2">
    <source>
        <dbReference type="Proteomes" id="UP000607397"/>
    </source>
</evidence>
<dbReference type="EMBL" id="WVIC01000015">
    <property type="protein sequence ID" value="NCJ06678.1"/>
    <property type="molecule type" value="Genomic_DNA"/>
</dbReference>
<dbReference type="AlphaFoldDB" id="A0A8K1ZXF1"/>